<comment type="similarity">
    <text evidence="1">Belongs to the zinc-containing alcohol dehydrogenase family.</text>
</comment>
<dbReference type="Pfam" id="PF08240">
    <property type="entry name" value="ADH_N"/>
    <property type="match status" value="1"/>
</dbReference>
<dbReference type="CDD" id="cd08249">
    <property type="entry name" value="enoyl_reductase_like"/>
    <property type="match status" value="1"/>
</dbReference>
<evidence type="ECO:0000313" key="6">
    <source>
        <dbReference type="Proteomes" id="UP000799777"/>
    </source>
</evidence>
<dbReference type="Gene3D" id="3.90.180.10">
    <property type="entry name" value="Medium-chain alcohol dehydrogenases, catalytic domain"/>
    <property type="match status" value="1"/>
</dbReference>
<comment type="subunit">
    <text evidence="2">Monomer.</text>
</comment>
<dbReference type="InterPro" id="IPR047122">
    <property type="entry name" value="Trans-enoyl_RdTase-like"/>
</dbReference>
<keyword evidence="6" id="KW-1185">Reference proteome</keyword>
<evidence type="ECO:0000313" key="5">
    <source>
        <dbReference type="EMBL" id="KAF2026106.1"/>
    </source>
</evidence>
<dbReference type="InterPro" id="IPR036291">
    <property type="entry name" value="NAD(P)-bd_dom_sf"/>
</dbReference>
<dbReference type="PANTHER" id="PTHR45348:SF7">
    <property type="entry name" value="ZINC BINDING OXIDOREDUCTASE, PUTATIVE-RELATED"/>
    <property type="match status" value="1"/>
</dbReference>
<evidence type="ECO:0000256" key="2">
    <source>
        <dbReference type="ARBA" id="ARBA00011245"/>
    </source>
</evidence>
<dbReference type="SUPFAM" id="SSF50129">
    <property type="entry name" value="GroES-like"/>
    <property type="match status" value="1"/>
</dbReference>
<organism evidence="5 6">
    <name type="scientific">Setomelanomma holmii</name>
    <dbReference type="NCBI Taxonomy" id="210430"/>
    <lineage>
        <taxon>Eukaryota</taxon>
        <taxon>Fungi</taxon>
        <taxon>Dikarya</taxon>
        <taxon>Ascomycota</taxon>
        <taxon>Pezizomycotina</taxon>
        <taxon>Dothideomycetes</taxon>
        <taxon>Pleosporomycetidae</taxon>
        <taxon>Pleosporales</taxon>
        <taxon>Pleosporineae</taxon>
        <taxon>Phaeosphaeriaceae</taxon>
        <taxon>Setomelanomma</taxon>
    </lineage>
</organism>
<dbReference type="Proteomes" id="UP000799777">
    <property type="component" value="Unassembled WGS sequence"/>
</dbReference>
<accession>A0A9P4H3P5</accession>
<evidence type="ECO:0000259" key="4">
    <source>
        <dbReference type="SMART" id="SM00829"/>
    </source>
</evidence>
<gene>
    <name evidence="5" type="ORF">EK21DRAFT_116111</name>
</gene>
<sequence>MKALILDAEARTANIQEIAAPRPAANELLVQVQSIALNPIDPLYVANPLGRTGRTVGSDFAGRVVEVGDNVPESAAFEDSVRVAGFLQGACSVNDRPGAFAEYLIVPWDLVWRIPDSISVDQAASVSLVALTAAQGVYYRMGLNAPFEYDREAVLKEHPQWRQSDTRRPKHETGHETINMFIYGASTSVGLYAAQLARLSAKASGRRIKLFGTASKARWDLLKAKPYAYDFLVSYRDEDWPKQIMKSSGGVGMHYAYDGLSEGGSVKQVASTLASDGKLAIVRSREGEAWKAEDLTIEPIYGAVWEGLGEEVQYQGFTVSKSPAARSFACAFYKWLESALGSELKPTPIRLMPGGREKVVEDGFQLLGPGGMTDRQNERAEEWMRPVSAEKLVYRVP</sequence>
<dbReference type="InterPro" id="IPR011032">
    <property type="entry name" value="GroES-like_sf"/>
</dbReference>
<protein>
    <submittedName>
        <fullName evidence="5">GroES-like protein</fullName>
    </submittedName>
</protein>
<proteinExistence type="inferred from homology"/>
<evidence type="ECO:0000256" key="3">
    <source>
        <dbReference type="ARBA" id="ARBA00023002"/>
    </source>
</evidence>
<evidence type="ECO:0000256" key="1">
    <source>
        <dbReference type="ARBA" id="ARBA00008072"/>
    </source>
</evidence>
<comment type="caution">
    <text evidence="5">The sequence shown here is derived from an EMBL/GenBank/DDBJ whole genome shotgun (WGS) entry which is preliminary data.</text>
</comment>
<dbReference type="InterPro" id="IPR013154">
    <property type="entry name" value="ADH-like_N"/>
</dbReference>
<dbReference type="EMBL" id="ML978249">
    <property type="protein sequence ID" value="KAF2026106.1"/>
    <property type="molecule type" value="Genomic_DNA"/>
</dbReference>
<dbReference type="SUPFAM" id="SSF51735">
    <property type="entry name" value="NAD(P)-binding Rossmann-fold domains"/>
    <property type="match status" value="1"/>
</dbReference>
<reference evidence="5" key="1">
    <citation type="journal article" date="2020" name="Stud. Mycol.">
        <title>101 Dothideomycetes genomes: a test case for predicting lifestyles and emergence of pathogens.</title>
        <authorList>
            <person name="Haridas S."/>
            <person name="Albert R."/>
            <person name="Binder M."/>
            <person name="Bloem J."/>
            <person name="Labutti K."/>
            <person name="Salamov A."/>
            <person name="Andreopoulos B."/>
            <person name="Baker S."/>
            <person name="Barry K."/>
            <person name="Bills G."/>
            <person name="Bluhm B."/>
            <person name="Cannon C."/>
            <person name="Castanera R."/>
            <person name="Culley D."/>
            <person name="Daum C."/>
            <person name="Ezra D."/>
            <person name="Gonzalez J."/>
            <person name="Henrissat B."/>
            <person name="Kuo A."/>
            <person name="Liang C."/>
            <person name="Lipzen A."/>
            <person name="Lutzoni F."/>
            <person name="Magnuson J."/>
            <person name="Mondo S."/>
            <person name="Nolan M."/>
            <person name="Ohm R."/>
            <person name="Pangilinan J."/>
            <person name="Park H.-J."/>
            <person name="Ramirez L."/>
            <person name="Alfaro M."/>
            <person name="Sun H."/>
            <person name="Tritt A."/>
            <person name="Yoshinaga Y."/>
            <person name="Zwiers L.-H."/>
            <person name="Turgeon B."/>
            <person name="Goodwin S."/>
            <person name="Spatafora J."/>
            <person name="Crous P."/>
            <person name="Grigoriev I."/>
        </authorList>
    </citation>
    <scope>NUCLEOTIDE SEQUENCE</scope>
    <source>
        <strain evidence="5">CBS 110217</strain>
    </source>
</reference>
<dbReference type="InterPro" id="IPR020843">
    <property type="entry name" value="ER"/>
</dbReference>
<dbReference type="GO" id="GO:0016651">
    <property type="term" value="F:oxidoreductase activity, acting on NAD(P)H"/>
    <property type="evidence" value="ECO:0007669"/>
    <property type="project" value="InterPro"/>
</dbReference>
<dbReference type="PANTHER" id="PTHR45348">
    <property type="entry name" value="HYPOTHETICAL OXIDOREDUCTASE (EUROFUNG)"/>
    <property type="match status" value="1"/>
</dbReference>
<keyword evidence="3" id="KW-0560">Oxidoreductase</keyword>
<feature type="domain" description="Enoyl reductase (ER)" evidence="4">
    <location>
        <begin position="8"/>
        <end position="373"/>
    </location>
</feature>
<dbReference type="OrthoDB" id="9992527at2759"/>
<name>A0A9P4H3P5_9PLEO</name>
<dbReference type="Gene3D" id="3.40.50.720">
    <property type="entry name" value="NAD(P)-binding Rossmann-like Domain"/>
    <property type="match status" value="1"/>
</dbReference>
<dbReference type="AlphaFoldDB" id="A0A9P4H3P5"/>
<dbReference type="SMART" id="SM00829">
    <property type="entry name" value="PKS_ER"/>
    <property type="match status" value="1"/>
</dbReference>